<dbReference type="Proteomes" id="UP001595925">
    <property type="component" value="Unassembled WGS sequence"/>
</dbReference>
<dbReference type="RefSeq" id="WP_224829629.1">
    <property type="nucleotide sequence ID" value="NZ_JAIVEF010000023.1"/>
</dbReference>
<gene>
    <name evidence="2" type="ORF">ACFPFO_18000</name>
</gene>
<protein>
    <submittedName>
        <fullName evidence="2">Uncharacterized protein</fullName>
    </submittedName>
</protein>
<proteinExistence type="predicted"/>
<feature type="transmembrane region" description="Helical" evidence="1">
    <location>
        <begin position="82"/>
        <end position="102"/>
    </location>
</feature>
<feature type="transmembrane region" description="Helical" evidence="1">
    <location>
        <begin position="40"/>
        <end position="70"/>
    </location>
</feature>
<keyword evidence="1" id="KW-1133">Transmembrane helix</keyword>
<comment type="caution">
    <text evidence="2">The sequence shown here is derived from an EMBL/GenBank/DDBJ whole genome shotgun (WGS) entry which is preliminary data.</text>
</comment>
<evidence type="ECO:0000256" key="1">
    <source>
        <dbReference type="SAM" id="Phobius"/>
    </source>
</evidence>
<accession>A0ABD5QIN2</accession>
<dbReference type="AlphaFoldDB" id="A0ABD5QIN2"/>
<sequence length="124" mass="12519">MSPTAAKIAMVTAGVLMLIQPVVAQSAFEEASEVACGGALGSAVFLGFGLLTLILILAGIGQIAIGFLGFGGGGRRGERSSIINGFVTLLGGLFLGSMSAVLDYLGVNISGCLEGEILWVMVLL</sequence>
<name>A0ABD5QIN2_9EURY</name>
<reference evidence="2 3" key="1">
    <citation type="journal article" date="2019" name="Int. J. Syst. Evol. Microbiol.">
        <title>The Global Catalogue of Microorganisms (GCM) 10K type strain sequencing project: providing services to taxonomists for standard genome sequencing and annotation.</title>
        <authorList>
            <consortium name="The Broad Institute Genomics Platform"/>
            <consortium name="The Broad Institute Genome Sequencing Center for Infectious Disease"/>
            <person name="Wu L."/>
            <person name="Ma J."/>
        </authorList>
    </citation>
    <scope>NUCLEOTIDE SEQUENCE [LARGE SCALE GENOMIC DNA]</scope>
    <source>
        <strain evidence="2 3">CGMCC 1.15824</strain>
    </source>
</reference>
<organism evidence="2 3">
    <name type="scientific">Saliphagus infecundisoli</name>
    <dbReference type="NCBI Taxonomy" id="1849069"/>
    <lineage>
        <taxon>Archaea</taxon>
        <taxon>Methanobacteriati</taxon>
        <taxon>Methanobacteriota</taxon>
        <taxon>Stenosarchaea group</taxon>
        <taxon>Halobacteria</taxon>
        <taxon>Halobacteriales</taxon>
        <taxon>Natrialbaceae</taxon>
        <taxon>Saliphagus</taxon>
    </lineage>
</organism>
<evidence type="ECO:0000313" key="3">
    <source>
        <dbReference type="Proteomes" id="UP001595925"/>
    </source>
</evidence>
<dbReference type="EMBL" id="JBHSJG010000050">
    <property type="protein sequence ID" value="MFC4989618.1"/>
    <property type="molecule type" value="Genomic_DNA"/>
</dbReference>
<keyword evidence="1" id="KW-0812">Transmembrane</keyword>
<keyword evidence="1" id="KW-0472">Membrane</keyword>
<evidence type="ECO:0000313" key="2">
    <source>
        <dbReference type="EMBL" id="MFC4989618.1"/>
    </source>
</evidence>
<keyword evidence="3" id="KW-1185">Reference proteome</keyword>